<dbReference type="PANTHER" id="PTHR10587:SF137">
    <property type="entry name" value="4-DEOXY-4-FORMAMIDO-L-ARABINOSE-PHOSPHOUNDECAPRENOL DEFORMYLASE ARND-RELATED"/>
    <property type="match status" value="1"/>
</dbReference>
<evidence type="ECO:0000313" key="3">
    <source>
        <dbReference type="Proteomes" id="UP001595975"/>
    </source>
</evidence>
<proteinExistence type="predicted"/>
<dbReference type="InterPro" id="IPR002509">
    <property type="entry name" value="NODB_dom"/>
</dbReference>
<reference evidence="3" key="1">
    <citation type="journal article" date="2019" name="Int. J. Syst. Evol. Microbiol.">
        <title>The Global Catalogue of Microorganisms (GCM) 10K type strain sequencing project: providing services to taxonomists for standard genome sequencing and annotation.</title>
        <authorList>
            <consortium name="The Broad Institute Genomics Platform"/>
            <consortium name="The Broad Institute Genome Sequencing Center for Infectious Disease"/>
            <person name="Wu L."/>
            <person name="Ma J."/>
        </authorList>
    </citation>
    <scope>NUCLEOTIDE SEQUENCE [LARGE SCALE GENOMIC DNA]</scope>
    <source>
        <strain evidence="3">CGMCC 4.1437</strain>
    </source>
</reference>
<evidence type="ECO:0000313" key="2">
    <source>
        <dbReference type="EMBL" id="MFC5662593.1"/>
    </source>
</evidence>
<dbReference type="CDD" id="cd10917">
    <property type="entry name" value="CE4_NodB_like_6s_7s"/>
    <property type="match status" value="1"/>
</dbReference>
<dbReference type="Pfam" id="PF01522">
    <property type="entry name" value="Polysacc_deac_1"/>
    <property type="match status" value="1"/>
</dbReference>
<dbReference type="SUPFAM" id="SSF88713">
    <property type="entry name" value="Glycoside hydrolase/deacetylase"/>
    <property type="match status" value="1"/>
</dbReference>
<evidence type="ECO:0000259" key="1">
    <source>
        <dbReference type="PROSITE" id="PS51677"/>
    </source>
</evidence>
<name>A0ABW0WWD7_9ACTN</name>
<comment type="caution">
    <text evidence="2">The sequence shown here is derived from an EMBL/GenBank/DDBJ whole genome shotgun (WGS) entry which is preliminary data.</text>
</comment>
<keyword evidence="3" id="KW-1185">Reference proteome</keyword>
<dbReference type="InterPro" id="IPR011330">
    <property type="entry name" value="Glyco_hydro/deAcase_b/a-brl"/>
</dbReference>
<protein>
    <submittedName>
        <fullName evidence="2">Polysaccharide deacetylase family protein</fullName>
        <ecNumber evidence="2">3.-.-.-</ecNumber>
    </submittedName>
</protein>
<keyword evidence="2" id="KW-0378">Hydrolase</keyword>
<dbReference type="EC" id="3.-.-.-" evidence="2"/>
<dbReference type="PROSITE" id="PS51677">
    <property type="entry name" value="NODB"/>
    <property type="match status" value="1"/>
</dbReference>
<dbReference type="EMBL" id="JBHSOF010000005">
    <property type="protein sequence ID" value="MFC5662593.1"/>
    <property type="molecule type" value="Genomic_DNA"/>
</dbReference>
<gene>
    <name evidence="2" type="ORF">ACFP3U_06300</name>
</gene>
<dbReference type="InterPro" id="IPR050248">
    <property type="entry name" value="Polysacc_deacetylase_ArnD"/>
</dbReference>
<accession>A0ABW0WWD7</accession>
<sequence length="342" mass="35951">MGLTREGYRIAVPGADGGSPGTVETYERCGLERPVARLVALARQATDGFAVVLDSANGIMEAPLAAVGVPVLRADPRSLTDGRVTAEALAELGHARRDSLTALPSGGWTMSGREDEVAVAEADSGPVERRLARRGLLVNGGVGAAPLVALTFDDGPHPRYTPQVLDVLARFDAPATFFCIGLHALAHPAVVRRIVAEGHALGNHSWSHAHLPDLGPIGLGDQLGFTADTLAHACGGTRPPRWLRPPYGGRSPELLDAVADLGLTTVLWDVEARDWERPGAEVIAERVLSRVRPGSVVLLHDGGGDRSRTVAALPAVITGLRERGYRIAGLEELLAAQLAAEV</sequence>
<dbReference type="Gene3D" id="3.20.20.370">
    <property type="entry name" value="Glycoside hydrolase/deacetylase"/>
    <property type="match status" value="1"/>
</dbReference>
<feature type="domain" description="NodB homology" evidence="1">
    <location>
        <begin position="146"/>
        <end position="328"/>
    </location>
</feature>
<dbReference type="PANTHER" id="PTHR10587">
    <property type="entry name" value="GLYCOSYL TRANSFERASE-RELATED"/>
    <property type="match status" value="1"/>
</dbReference>
<organism evidence="2 3">
    <name type="scientific">Kitasatospora misakiensis</name>
    <dbReference type="NCBI Taxonomy" id="67330"/>
    <lineage>
        <taxon>Bacteria</taxon>
        <taxon>Bacillati</taxon>
        <taxon>Actinomycetota</taxon>
        <taxon>Actinomycetes</taxon>
        <taxon>Kitasatosporales</taxon>
        <taxon>Streptomycetaceae</taxon>
        <taxon>Kitasatospora</taxon>
    </lineage>
</organism>
<dbReference type="GO" id="GO:0016787">
    <property type="term" value="F:hydrolase activity"/>
    <property type="evidence" value="ECO:0007669"/>
    <property type="project" value="UniProtKB-KW"/>
</dbReference>
<dbReference type="RefSeq" id="WP_380224208.1">
    <property type="nucleotide sequence ID" value="NZ_JBHSOF010000005.1"/>
</dbReference>
<dbReference type="Proteomes" id="UP001595975">
    <property type="component" value="Unassembled WGS sequence"/>
</dbReference>